<gene>
    <name evidence="3" type="ORF">C9374_013253</name>
</gene>
<organism evidence="3 4">
    <name type="scientific">Naegleria lovaniensis</name>
    <name type="common">Amoeba</name>
    <dbReference type="NCBI Taxonomy" id="51637"/>
    <lineage>
        <taxon>Eukaryota</taxon>
        <taxon>Discoba</taxon>
        <taxon>Heterolobosea</taxon>
        <taxon>Tetramitia</taxon>
        <taxon>Eutetramitia</taxon>
        <taxon>Vahlkampfiidae</taxon>
        <taxon>Naegleria</taxon>
    </lineage>
</organism>
<dbReference type="EMBL" id="PYSW02000006">
    <property type="protein sequence ID" value="KAG2391768.1"/>
    <property type="molecule type" value="Genomic_DNA"/>
</dbReference>
<comment type="caution">
    <text evidence="3">The sequence shown here is derived from an EMBL/GenBank/DDBJ whole genome shotgun (WGS) entry which is preliminary data.</text>
</comment>
<reference evidence="3 4" key="1">
    <citation type="journal article" date="2018" name="BMC Genomics">
        <title>The genome of Naegleria lovaniensis, the basis for a comparative approach to unravel pathogenicity factors of the human pathogenic amoeba N. fowleri.</title>
        <authorList>
            <person name="Liechti N."/>
            <person name="Schurch N."/>
            <person name="Bruggmann R."/>
            <person name="Wittwer M."/>
        </authorList>
    </citation>
    <scope>NUCLEOTIDE SEQUENCE [LARGE SCALE GENOMIC DNA]</scope>
    <source>
        <strain evidence="3 4">ATCC 30569</strain>
    </source>
</reference>
<keyword evidence="2" id="KW-0472">Membrane</keyword>
<dbReference type="GeneID" id="68105706"/>
<evidence type="ECO:0000313" key="3">
    <source>
        <dbReference type="EMBL" id="KAG2391768.1"/>
    </source>
</evidence>
<proteinExistence type="predicted"/>
<keyword evidence="2" id="KW-0812">Transmembrane</keyword>
<accession>A0AA88GZ01</accession>
<dbReference type="AlphaFoldDB" id="A0AA88GZ01"/>
<keyword evidence="4" id="KW-1185">Reference proteome</keyword>
<evidence type="ECO:0000256" key="1">
    <source>
        <dbReference type="SAM" id="MobiDB-lite"/>
    </source>
</evidence>
<dbReference type="RefSeq" id="XP_044553662.1">
    <property type="nucleotide sequence ID" value="XM_044689109.1"/>
</dbReference>
<evidence type="ECO:0000313" key="4">
    <source>
        <dbReference type="Proteomes" id="UP000816034"/>
    </source>
</evidence>
<feature type="transmembrane region" description="Helical" evidence="2">
    <location>
        <begin position="57"/>
        <end position="75"/>
    </location>
</feature>
<protein>
    <submittedName>
        <fullName evidence="3">Uncharacterized protein</fullName>
    </submittedName>
</protein>
<name>A0AA88GZ01_NAELO</name>
<evidence type="ECO:0000256" key="2">
    <source>
        <dbReference type="SAM" id="Phobius"/>
    </source>
</evidence>
<feature type="compositionally biased region" description="Polar residues" evidence="1">
    <location>
        <begin position="1"/>
        <end position="21"/>
    </location>
</feature>
<keyword evidence="2" id="KW-1133">Transmembrane helix</keyword>
<feature type="transmembrane region" description="Helical" evidence="2">
    <location>
        <begin position="87"/>
        <end position="113"/>
    </location>
</feature>
<sequence>MFRQEPATNHTRQVSTTVASSDHNESMDDDHFLFRSLFRMLISFSTKILKHFLLHKLIIPLSGCVIGGGIPYLFIENPSSSKRRTFLKSVCVVSGALLGFGISNLLCSMYMGLQTWKRVSRWLKLDFHEDFLPTTHIIKH</sequence>
<feature type="region of interest" description="Disordered" evidence="1">
    <location>
        <begin position="1"/>
        <end position="25"/>
    </location>
</feature>
<dbReference type="Proteomes" id="UP000816034">
    <property type="component" value="Unassembled WGS sequence"/>
</dbReference>